<reference evidence="2 3" key="1">
    <citation type="submission" date="2019-03" db="EMBL/GenBank/DDBJ databases">
        <title>Genomic Encyclopedia of Type Strains, Phase III (KMG-III): the genomes of soil and plant-associated and newly described type strains.</title>
        <authorList>
            <person name="Whitman W."/>
        </authorList>
    </citation>
    <scope>NUCLEOTIDE SEQUENCE [LARGE SCALE GENOMIC DNA]</scope>
    <source>
        <strain evidence="2 3">VKMAc-2574</strain>
    </source>
</reference>
<sequence>MLDENRRPFMVVVVVLAVVLIVIGGVVLFRGGGSETTLTVQSIPNDLTLKLDGHEIPANGEVKIKAGTHTLEGSRRGFQSYTQTFTSGSDRLSYKMFLYANSAEGREWAKNNPEQQREAEAEAGRRYDEVQARLKQKYPILSQLPYVGDGFQATYTKSKSDPTNPEAISIVIEVFGPQGRTKALQWIKGYGWDIDTLDIIWTTGK</sequence>
<dbReference type="Proteomes" id="UP000295060">
    <property type="component" value="Unassembled WGS sequence"/>
</dbReference>
<feature type="transmembrane region" description="Helical" evidence="1">
    <location>
        <begin position="9"/>
        <end position="29"/>
    </location>
</feature>
<protein>
    <recommendedName>
        <fullName evidence="4">S-layer protein</fullName>
    </recommendedName>
</protein>
<evidence type="ECO:0000313" key="3">
    <source>
        <dbReference type="Proteomes" id="UP000295060"/>
    </source>
</evidence>
<keyword evidence="3" id="KW-1185">Reference proteome</keyword>
<gene>
    <name evidence="2" type="ORF">EV137_3212</name>
</gene>
<keyword evidence="1" id="KW-1133">Transmembrane helix</keyword>
<organism evidence="2 3">
    <name type="scientific">Kribbella pratensis</name>
    <dbReference type="NCBI Taxonomy" id="2512112"/>
    <lineage>
        <taxon>Bacteria</taxon>
        <taxon>Bacillati</taxon>
        <taxon>Actinomycetota</taxon>
        <taxon>Actinomycetes</taxon>
        <taxon>Propionibacteriales</taxon>
        <taxon>Kribbellaceae</taxon>
        <taxon>Kribbella</taxon>
    </lineage>
</organism>
<evidence type="ECO:0008006" key="4">
    <source>
        <dbReference type="Google" id="ProtNLM"/>
    </source>
</evidence>
<evidence type="ECO:0000256" key="1">
    <source>
        <dbReference type="SAM" id="Phobius"/>
    </source>
</evidence>
<keyword evidence="1" id="KW-0812">Transmembrane</keyword>
<name>A0ABY2FDH2_9ACTN</name>
<dbReference type="RefSeq" id="WP_134011842.1">
    <property type="nucleotide sequence ID" value="NZ_SODU01000002.1"/>
</dbReference>
<keyword evidence="1" id="KW-0472">Membrane</keyword>
<evidence type="ECO:0000313" key="2">
    <source>
        <dbReference type="EMBL" id="TDW89418.1"/>
    </source>
</evidence>
<accession>A0ABY2FDH2</accession>
<dbReference type="EMBL" id="SODU01000002">
    <property type="protein sequence ID" value="TDW89418.1"/>
    <property type="molecule type" value="Genomic_DNA"/>
</dbReference>
<comment type="caution">
    <text evidence="2">The sequence shown here is derived from an EMBL/GenBank/DDBJ whole genome shotgun (WGS) entry which is preliminary data.</text>
</comment>
<proteinExistence type="predicted"/>